<dbReference type="EMBL" id="JAEUBE010000378">
    <property type="protein sequence ID" value="KAH3662257.1"/>
    <property type="molecule type" value="Genomic_DNA"/>
</dbReference>
<accession>A0A9P8NZA7</accession>
<protein>
    <submittedName>
        <fullName evidence="1">Uncharacterized protein</fullName>
    </submittedName>
</protein>
<gene>
    <name evidence="1" type="ORF">OGAPHI_005505</name>
</gene>
<keyword evidence="2" id="KW-1185">Reference proteome</keyword>
<dbReference type="RefSeq" id="XP_046059346.1">
    <property type="nucleotide sequence ID" value="XM_046206697.1"/>
</dbReference>
<dbReference type="GeneID" id="70237469"/>
<name>A0A9P8NZA7_9ASCO</name>
<evidence type="ECO:0000313" key="1">
    <source>
        <dbReference type="EMBL" id="KAH3662257.1"/>
    </source>
</evidence>
<dbReference type="Proteomes" id="UP000769157">
    <property type="component" value="Unassembled WGS sequence"/>
</dbReference>
<sequence length="284" mass="30026">MSGSNAKDERRDDRQQDLAQTCAHDGSLVDGLKHVFADLTQDLQKVSDQVHVDLVAVFGESLEHGGHQLLWSGSQDLQNRRASASSHAALFASTPSWISSSLALGVVATTRDLVLSRSTYCLYSNTSVSSKNRSFATSRPTFCFFSISESGLMRYAGAMLLKIGTAARSDSFDVFGLRDLAMRRSRDSCLTCSSGSSMMLSAMAAISSLVLISFSCGDRSLSDSGSDSDSGSGSGSCSGSSSSCSSTGFSCFAFITRWNEPSNVLIGRASSTSCCCLNCLGRSS</sequence>
<reference evidence="1" key="1">
    <citation type="journal article" date="2021" name="Open Biol.">
        <title>Shared evolutionary footprints suggest mitochondrial oxidative damage underlies multiple complex I losses in fungi.</title>
        <authorList>
            <person name="Schikora-Tamarit M.A."/>
            <person name="Marcet-Houben M."/>
            <person name="Nosek J."/>
            <person name="Gabaldon T."/>
        </authorList>
    </citation>
    <scope>NUCLEOTIDE SEQUENCE</scope>
    <source>
        <strain evidence="1">CBS6075</strain>
    </source>
</reference>
<organism evidence="1 2">
    <name type="scientific">Ogataea philodendri</name>
    <dbReference type="NCBI Taxonomy" id="1378263"/>
    <lineage>
        <taxon>Eukaryota</taxon>
        <taxon>Fungi</taxon>
        <taxon>Dikarya</taxon>
        <taxon>Ascomycota</taxon>
        <taxon>Saccharomycotina</taxon>
        <taxon>Pichiomycetes</taxon>
        <taxon>Pichiales</taxon>
        <taxon>Pichiaceae</taxon>
        <taxon>Ogataea</taxon>
    </lineage>
</organism>
<comment type="caution">
    <text evidence="1">The sequence shown here is derived from an EMBL/GenBank/DDBJ whole genome shotgun (WGS) entry which is preliminary data.</text>
</comment>
<reference evidence="1" key="2">
    <citation type="submission" date="2021-01" db="EMBL/GenBank/DDBJ databases">
        <authorList>
            <person name="Schikora-Tamarit M.A."/>
        </authorList>
    </citation>
    <scope>NUCLEOTIDE SEQUENCE</scope>
    <source>
        <strain evidence="1">CBS6075</strain>
    </source>
</reference>
<evidence type="ECO:0000313" key="2">
    <source>
        <dbReference type="Proteomes" id="UP000769157"/>
    </source>
</evidence>
<dbReference type="AlphaFoldDB" id="A0A9P8NZA7"/>
<proteinExistence type="predicted"/>